<accession>A0ABS1GEU5</accession>
<dbReference type="SUPFAM" id="SSF51717">
    <property type="entry name" value="Dihydropteroate synthetase-like"/>
    <property type="match status" value="1"/>
</dbReference>
<evidence type="ECO:0000256" key="6">
    <source>
        <dbReference type="ARBA" id="ARBA00022723"/>
    </source>
</evidence>
<dbReference type="PROSITE" id="PS00792">
    <property type="entry name" value="DHPS_1"/>
    <property type="match status" value="1"/>
</dbReference>
<keyword evidence="5 10" id="KW-0808">Transferase</keyword>
<evidence type="ECO:0000313" key="10">
    <source>
        <dbReference type="EMBL" id="MBK3331470.1"/>
    </source>
</evidence>
<dbReference type="Gene3D" id="3.20.20.20">
    <property type="entry name" value="Dihydropteroate synthase-like"/>
    <property type="match status" value="1"/>
</dbReference>
<dbReference type="PROSITE" id="PS00793">
    <property type="entry name" value="DHPS_2"/>
    <property type="match status" value="1"/>
</dbReference>
<dbReference type="InterPro" id="IPR006390">
    <property type="entry name" value="DHP_synth_dom"/>
</dbReference>
<evidence type="ECO:0000256" key="1">
    <source>
        <dbReference type="ARBA" id="ARBA00000012"/>
    </source>
</evidence>
<sequence>MKSPVHIVIEKKDVYRIIFNDPFMEPVTVEDEDEFKKLVSRLKTAGKTQVARELTEKWVNIHKNMFKINFKGKFLNLGHKTAVMGILNLTPDSFSDGGLYYKNISKAVERAQQMLEEGAEIIDVGGESTRPGAKPVPTEEEKERVLPVIRALRKELGDNFFISIDTYKAEVAEAAVEEGADIVNDISGMSFDKNMAKTVASLDCPVIVGHTRGKPENMQKNVYYDDVIIEIIDFLDNQIKKGILEGIRKDRFIVDPGIGFGKYVEHNIEIIKRLSEFKALGFPILIGISRKSFIETVIKNLTKRENLPPKERVSGSLGATAFAVINGAHIVRTHDVKETVEFLTILDTIRGYRIV</sequence>
<dbReference type="InterPro" id="IPR011005">
    <property type="entry name" value="Dihydropteroate_synth-like_sf"/>
</dbReference>
<evidence type="ECO:0000259" key="9">
    <source>
        <dbReference type="PROSITE" id="PS50972"/>
    </source>
</evidence>
<comment type="catalytic activity">
    <reaction evidence="1">
        <text>(7,8-dihydropterin-6-yl)methyl diphosphate + 4-aminobenzoate = 7,8-dihydropteroate + diphosphate</text>
        <dbReference type="Rhea" id="RHEA:19949"/>
        <dbReference type="ChEBI" id="CHEBI:17836"/>
        <dbReference type="ChEBI" id="CHEBI:17839"/>
        <dbReference type="ChEBI" id="CHEBI:33019"/>
        <dbReference type="ChEBI" id="CHEBI:72950"/>
        <dbReference type="EC" id="2.5.1.15"/>
    </reaction>
</comment>
<dbReference type="EMBL" id="JAACYA010000001">
    <property type="protein sequence ID" value="MBK3331470.1"/>
    <property type="molecule type" value="Genomic_DNA"/>
</dbReference>
<dbReference type="Proteomes" id="UP000772812">
    <property type="component" value="Unassembled WGS sequence"/>
</dbReference>
<dbReference type="PANTHER" id="PTHR20941">
    <property type="entry name" value="FOLATE SYNTHESIS PROTEINS"/>
    <property type="match status" value="1"/>
</dbReference>
<dbReference type="InterPro" id="IPR000489">
    <property type="entry name" value="Pterin-binding_dom"/>
</dbReference>
<dbReference type="InterPro" id="IPR045031">
    <property type="entry name" value="DHP_synth-like"/>
</dbReference>
<comment type="pathway">
    <text evidence="3">Cofactor biosynthesis; tetrahydrofolate biosynthesis; 7,8-dihydrofolate from 2-amino-4-hydroxy-6-hydroxymethyl-7,8-dihydropteridine diphosphate and 4-aminobenzoate: step 1/2.</text>
</comment>
<name>A0ABS1GEU5_9AQUI</name>
<comment type="caution">
    <text evidence="10">The sequence shown here is derived from an EMBL/GenBank/DDBJ whole genome shotgun (WGS) entry which is preliminary data.</text>
</comment>
<keyword evidence="8" id="KW-0289">Folate biosynthesis</keyword>
<dbReference type="PANTHER" id="PTHR20941:SF1">
    <property type="entry name" value="FOLIC ACID SYNTHESIS PROTEIN FOL1"/>
    <property type="match status" value="1"/>
</dbReference>
<proteinExistence type="predicted"/>
<feature type="domain" description="Pterin-binding" evidence="9">
    <location>
        <begin position="81"/>
        <end position="344"/>
    </location>
</feature>
<organism evidence="10 11">
    <name type="scientific">Persephonella atlantica</name>
    <dbReference type="NCBI Taxonomy" id="2699429"/>
    <lineage>
        <taxon>Bacteria</taxon>
        <taxon>Pseudomonadati</taxon>
        <taxon>Aquificota</taxon>
        <taxon>Aquificia</taxon>
        <taxon>Aquificales</taxon>
        <taxon>Hydrogenothermaceae</taxon>
        <taxon>Persephonella</taxon>
    </lineage>
</organism>
<dbReference type="RefSeq" id="WP_338046101.1">
    <property type="nucleotide sequence ID" value="NZ_JAACYA010000001.1"/>
</dbReference>
<evidence type="ECO:0000256" key="5">
    <source>
        <dbReference type="ARBA" id="ARBA00022679"/>
    </source>
</evidence>
<evidence type="ECO:0000256" key="8">
    <source>
        <dbReference type="ARBA" id="ARBA00022909"/>
    </source>
</evidence>
<comment type="cofactor">
    <cofactor evidence="2">
        <name>Mg(2+)</name>
        <dbReference type="ChEBI" id="CHEBI:18420"/>
    </cofactor>
</comment>
<protein>
    <recommendedName>
        <fullName evidence="4">dihydropteroate synthase</fullName>
        <ecNumber evidence="4">2.5.1.15</ecNumber>
    </recommendedName>
</protein>
<dbReference type="NCBIfam" id="TIGR01496">
    <property type="entry name" value="DHPS"/>
    <property type="match status" value="1"/>
</dbReference>
<dbReference type="PROSITE" id="PS50972">
    <property type="entry name" value="PTERIN_BINDING"/>
    <property type="match status" value="1"/>
</dbReference>
<reference evidence="10 11" key="1">
    <citation type="journal article" date="2021" name="Syst. Appl. Microbiol.">
        <title>Persephonella atlantica sp. nov.: How to adapt to physico-chemical gradients in high temperature hydrothermal habitats.</title>
        <authorList>
            <person name="Francois D.X."/>
            <person name="Godfroy A."/>
            <person name="Mathien C."/>
            <person name="Aube J."/>
            <person name="Cathalot C."/>
            <person name="Lesongeur F."/>
            <person name="L'Haridon S."/>
            <person name="Philippon X."/>
            <person name="Roussel E.G."/>
        </authorList>
    </citation>
    <scope>NUCLEOTIDE SEQUENCE [LARGE SCALE GENOMIC DNA]</scope>
    <source>
        <strain evidence="10 11">MO1340</strain>
    </source>
</reference>
<dbReference type="GO" id="GO:0004156">
    <property type="term" value="F:dihydropteroate synthase activity"/>
    <property type="evidence" value="ECO:0007669"/>
    <property type="project" value="UniProtKB-EC"/>
</dbReference>
<evidence type="ECO:0000313" key="11">
    <source>
        <dbReference type="Proteomes" id="UP000772812"/>
    </source>
</evidence>
<evidence type="ECO:0000256" key="4">
    <source>
        <dbReference type="ARBA" id="ARBA00012458"/>
    </source>
</evidence>
<evidence type="ECO:0000256" key="2">
    <source>
        <dbReference type="ARBA" id="ARBA00001946"/>
    </source>
</evidence>
<gene>
    <name evidence="10" type="primary">folP</name>
    <name evidence="10" type="ORF">GWK41_00145</name>
</gene>
<dbReference type="CDD" id="cd00739">
    <property type="entry name" value="DHPS"/>
    <property type="match status" value="1"/>
</dbReference>
<evidence type="ECO:0000256" key="3">
    <source>
        <dbReference type="ARBA" id="ARBA00004763"/>
    </source>
</evidence>
<dbReference type="Pfam" id="PF00809">
    <property type="entry name" value="Pterin_bind"/>
    <property type="match status" value="1"/>
</dbReference>
<keyword evidence="6" id="KW-0479">Metal-binding</keyword>
<evidence type="ECO:0000256" key="7">
    <source>
        <dbReference type="ARBA" id="ARBA00022842"/>
    </source>
</evidence>
<keyword evidence="7" id="KW-0460">Magnesium</keyword>
<dbReference type="EC" id="2.5.1.15" evidence="4"/>
<keyword evidence="11" id="KW-1185">Reference proteome</keyword>